<protein>
    <submittedName>
        <fullName evidence="3">Nucleotide-binding universal stress protein, UspA family</fullName>
    </submittedName>
</protein>
<proteinExistence type="inferred from homology"/>
<dbReference type="InterPro" id="IPR006015">
    <property type="entry name" value="Universal_stress_UspA"/>
</dbReference>
<dbReference type="STRING" id="477680.SAMN05421788_1011540"/>
<evidence type="ECO:0000259" key="2">
    <source>
        <dbReference type="Pfam" id="PF00582"/>
    </source>
</evidence>
<dbReference type="CDD" id="cd00293">
    <property type="entry name" value="USP-like"/>
    <property type="match status" value="1"/>
</dbReference>
<dbReference type="Pfam" id="PF00582">
    <property type="entry name" value="Usp"/>
    <property type="match status" value="1"/>
</dbReference>
<organism evidence="3 4">
    <name type="scientific">Filimonas lacunae</name>
    <dbReference type="NCBI Taxonomy" id="477680"/>
    <lineage>
        <taxon>Bacteria</taxon>
        <taxon>Pseudomonadati</taxon>
        <taxon>Bacteroidota</taxon>
        <taxon>Chitinophagia</taxon>
        <taxon>Chitinophagales</taxon>
        <taxon>Chitinophagaceae</taxon>
        <taxon>Filimonas</taxon>
    </lineage>
</organism>
<dbReference type="AlphaFoldDB" id="A0A173MR27"/>
<sequence>MQTILVPTDFSSTAKNAALYALQLAEDIKAARVLFYHSYELPISVDPMMPTLQMLSLDDVKQVSQTGMDNFITNIKETYSTTIPIASACEFNSLTEGVQDIVEREQVQLIIMGITGGGKVEEVLVGSNTTNVAKHTNVPVIIIPAECRYKPIEEVMLACDFKQVVQTTPVQPIVDLLEMTKAKLFVLNVSSELDPLPEDANYEGLMLDTLFQAKGHKPEYHFLEAEDFTEAINYFAMENEIDVIIAIPKKHGWFDGLFRRNHTKMLAFHSHVPLMIVHD</sequence>
<gene>
    <name evidence="3" type="ORF">SAMN05421788_1011540</name>
</gene>
<evidence type="ECO:0000256" key="1">
    <source>
        <dbReference type="ARBA" id="ARBA00008791"/>
    </source>
</evidence>
<dbReference type="SUPFAM" id="SSF52402">
    <property type="entry name" value="Adenine nucleotide alpha hydrolases-like"/>
    <property type="match status" value="2"/>
</dbReference>
<evidence type="ECO:0000313" key="4">
    <source>
        <dbReference type="Proteomes" id="UP000186917"/>
    </source>
</evidence>
<name>A0A173MR27_9BACT</name>
<dbReference type="InterPro" id="IPR014729">
    <property type="entry name" value="Rossmann-like_a/b/a_fold"/>
</dbReference>
<dbReference type="KEGG" id="fln:FLA_6167"/>
<dbReference type="EMBL" id="FTOR01000001">
    <property type="protein sequence ID" value="SIS84182.1"/>
    <property type="molecule type" value="Genomic_DNA"/>
</dbReference>
<reference evidence="4" key="1">
    <citation type="submission" date="2017-01" db="EMBL/GenBank/DDBJ databases">
        <authorList>
            <person name="Varghese N."/>
            <person name="Submissions S."/>
        </authorList>
    </citation>
    <scope>NUCLEOTIDE SEQUENCE [LARGE SCALE GENOMIC DNA]</scope>
    <source>
        <strain evidence="4">DSM 21054</strain>
    </source>
</reference>
<dbReference type="RefSeq" id="WP_076377198.1">
    <property type="nucleotide sequence ID" value="NZ_AP017422.1"/>
</dbReference>
<dbReference type="Gene3D" id="3.40.50.620">
    <property type="entry name" value="HUPs"/>
    <property type="match status" value="2"/>
</dbReference>
<evidence type="ECO:0000313" key="3">
    <source>
        <dbReference type="EMBL" id="SIS84182.1"/>
    </source>
</evidence>
<dbReference type="Proteomes" id="UP000186917">
    <property type="component" value="Unassembled WGS sequence"/>
</dbReference>
<dbReference type="PANTHER" id="PTHR46268">
    <property type="entry name" value="STRESS RESPONSE PROTEIN NHAX"/>
    <property type="match status" value="1"/>
</dbReference>
<accession>A0A173MR27</accession>
<dbReference type="InterPro" id="IPR006016">
    <property type="entry name" value="UspA"/>
</dbReference>
<dbReference type="PRINTS" id="PR01438">
    <property type="entry name" value="UNVRSLSTRESS"/>
</dbReference>
<dbReference type="PANTHER" id="PTHR46268:SF6">
    <property type="entry name" value="UNIVERSAL STRESS PROTEIN UP12"/>
    <property type="match status" value="1"/>
</dbReference>
<keyword evidence="4" id="KW-1185">Reference proteome</keyword>
<comment type="similarity">
    <text evidence="1">Belongs to the universal stress protein A family.</text>
</comment>
<feature type="domain" description="UspA" evidence="2">
    <location>
        <begin position="1"/>
        <end position="144"/>
    </location>
</feature>
<dbReference type="OrthoDB" id="9788959at2"/>